<keyword evidence="8" id="KW-0496">Mitochondrion</keyword>
<evidence type="ECO:0000313" key="15">
    <source>
        <dbReference type="Proteomes" id="UP000076858"/>
    </source>
</evidence>
<dbReference type="SUPFAM" id="SSF103506">
    <property type="entry name" value="Mitochondrial carrier"/>
    <property type="match status" value="1"/>
</dbReference>
<feature type="region of interest" description="Disordered" evidence="12">
    <location>
        <begin position="248"/>
        <end position="270"/>
    </location>
</feature>
<keyword evidence="7 13" id="KW-1133">Transmembrane helix</keyword>
<organism evidence="14 15">
    <name type="scientific">Daphnia magna</name>
    <dbReference type="NCBI Taxonomy" id="35525"/>
    <lineage>
        <taxon>Eukaryota</taxon>
        <taxon>Metazoa</taxon>
        <taxon>Ecdysozoa</taxon>
        <taxon>Arthropoda</taxon>
        <taxon>Crustacea</taxon>
        <taxon>Branchiopoda</taxon>
        <taxon>Diplostraca</taxon>
        <taxon>Cladocera</taxon>
        <taxon>Anomopoda</taxon>
        <taxon>Daphniidae</taxon>
        <taxon>Daphnia</taxon>
    </lineage>
</organism>
<evidence type="ECO:0000256" key="6">
    <source>
        <dbReference type="ARBA" id="ARBA00022792"/>
    </source>
</evidence>
<comment type="subcellular location">
    <subcellularLocation>
        <location evidence="1">Mitochondrion inner membrane</location>
        <topology evidence="1">Multi-pass membrane protein</topology>
    </subcellularLocation>
</comment>
<evidence type="ECO:0000256" key="9">
    <source>
        <dbReference type="ARBA" id="ARBA00023136"/>
    </source>
</evidence>
<dbReference type="PANTHER" id="PTHR45678">
    <property type="entry name" value="MITOCHONDRIAL 2-OXODICARBOXYLATE CARRIER 1-RELATED"/>
    <property type="match status" value="1"/>
</dbReference>
<dbReference type="InterPro" id="IPR018108">
    <property type="entry name" value="MCP_transmembrane"/>
</dbReference>
<name>A0A162QVY9_9CRUS</name>
<comment type="similarity">
    <text evidence="2 11">Belongs to the mitochondrial carrier (TC 2.A.29) family.</text>
</comment>
<dbReference type="AlphaFoldDB" id="A0A162QVY9"/>
<dbReference type="InterPro" id="IPR002067">
    <property type="entry name" value="MCP"/>
</dbReference>
<dbReference type="Gene3D" id="1.50.40.10">
    <property type="entry name" value="Mitochondrial carrier domain"/>
    <property type="match status" value="1"/>
</dbReference>
<evidence type="ECO:0000256" key="11">
    <source>
        <dbReference type="RuleBase" id="RU000488"/>
    </source>
</evidence>
<dbReference type="PROSITE" id="PS50920">
    <property type="entry name" value="SOLCAR"/>
    <property type="match status" value="3"/>
</dbReference>
<evidence type="ECO:0000256" key="12">
    <source>
        <dbReference type="SAM" id="MobiDB-lite"/>
    </source>
</evidence>
<evidence type="ECO:0000256" key="2">
    <source>
        <dbReference type="ARBA" id="ARBA00006375"/>
    </source>
</evidence>
<feature type="transmembrane region" description="Helical" evidence="13">
    <location>
        <begin position="12"/>
        <end position="32"/>
    </location>
</feature>
<keyword evidence="9 10" id="KW-0472">Membrane</keyword>
<dbReference type="FunFam" id="1.50.40.10:FF:000147">
    <property type="entry name" value="Solute carrier family 25 (Mitochondrial aspartate/glutamate transporter), member 12/13"/>
    <property type="match status" value="1"/>
</dbReference>
<dbReference type="Pfam" id="PF00153">
    <property type="entry name" value="Mito_carr"/>
    <property type="match status" value="4"/>
</dbReference>
<dbReference type="OrthoDB" id="2382881at2759"/>
<dbReference type="EMBL" id="LRGB01000248">
    <property type="protein sequence ID" value="KZS19998.1"/>
    <property type="molecule type" value="Genomic_DNA"/>
</dbReference>
<evidence type="ECO:0000256" key="7">
    <source>
        <dbReference type="ARBA" id="ARBA00022989"/>
    </source>
</evidence>
<dbReference type="GO" id="GO:0005313">
    <property type="term" value="F:L-glutamate transmembrane transporter activity"/>
    <property type="evidence" value="ECO:0007669"/>
    <property type="project" value="TreeGrafter"/>
</dbReference>
<keyword evidence="3 11" id="KW-0813">Transport</keyword>
<evidence type="ECO:0000256" key="3">
    <source>
        <dbReference type="ARBA" id="ARBA00022448"/>
    </source>
</evidence>
<accession>A0A162QVY9</accession>
<gene>
    <name evidence="14" type="ORF">APZ42_013318</name>
</gene>
<feature type="repeat" description="Solcar" evidence="10">
    <location>
        <begin position="9"/>
        <end position="98"/>
    </location>
</feature>
<dbReference type="Proteomes" id="UP000076858">
    <property type="component" value="Unassembled WGS sequence"/>
</dbReference>
<proteinExistence type="inferred from homology"/>
<protein>
    <submittedName>
        <fullName evidence="14">Glutamate carrier 1</fullName>
    </submittedName>
</protein>
<evidence type="ECO:0000256" key="10">
    <source>
        <dbReference type="PROSITE-ProRule" id="PRU00282"/>
    </source>
</evidence>
<evidence type="ECO:0000256" key="1">
    <source>
        <dbReference type="ARBA" id="ARBA00004448"/>
    </source>
</evidence>
<dbReference type="InterPro" id="IPR023395">
    <property type="entry name" value="MCP_dom_sf"/>
</dbReference>
<dbReference type="GO" id="GO:0015183">
    <property type="term" value="F:L-aspartate transmembrane transporter activity"/>
    <property type="evidence" value="ECO:0007669"/>
    <property type="project" value="TreeGrafter"/>
</dbReference>
<evidence type="ECO:0000313" key="14">
    <source>
        <dbReference type="EMBL" id="KZS19998.1"/>
    </source>
</evidence>
<comment type="caution">
    <text evidence="14">The sequence shown here is derived from an EMBL/GenBank/DDBJ whole genome shotgun (WGS) entry which is preliminary data.</text>
</comment>
<feature type="repeat" description="Solcar" evidence="10">
    <location>
        <begin position="214"/>
        <end position="360"/>
    </location>
</feature>
<dbReference type="STRING" id="35525.A0A162QVY9"/>
<reference evidence="14 15" key="1">
    <citation type="submission" date="2016-03" db="EMBL/GenBank/DDBJ databases">
        <title>EvidentialGene: Evidence-directed Construction of Genes on Genomes.</title>
        <authorList>
            <person name="Gilbert D.G."/>
            <person name="Choi J.-H."/>
            <person name="Mockaitis K."/>
            <person name="Colbourne J."/>
            <person name="Pfrender M."/>
        </authorList>
    </citation>
    <scope>NUCLEOTIDE SEQUENCE [LARGE SCALE GENOMIC DNA]</scope>
    <source>
        <strain evidence="14 15">Xinb3</strain>
        <tissue evidence="14">Complete organism</tissue>
    </source>
</reference>
<dbReference type="GO" id="GO:0043490">
    <property type="term" value="P:malate-aspartate shuttle"/>
    <property type="evidence" value="ECO:0007669"/>
    <property type="project" value="TreeGrafter"/>
</dbReference>
<keyword evidence="5" id="KW-0677">Repeat</keyword>
<dbReference type="GO" id="GO:0005743">
    <property type="term" value="C:mitochondrial inner membrane"/>
    <property type="evidence" value="ECO:0007669"/>
    <property type="project" value="UniProtKB-SubCell"/>
</dbReference>
<feature type="repeat" description="Solcar" evidence="10">
    <location>
        <begin position="106"/>
        <end position="200"/>
    </location>
</feature>
<keyword evidence="15" id="KW-1185">Reference proteome</keyword>
<evidence type="ECO:0000256" key="4">
    <source>
        <dbReference type="ARBA" id="ARBA00022692"/>
    </source>
</evidence>
<evidence type="ECO:0000256" key="5">
    <source>
        <dbReference type="ARBA" id="ARBA00022737"/>
    </source>
</evidence>
<dbReference type="PRINTS" id="PR00926">
    <property type="entry name" value="MITOCARRIER"/>
</dbReference>
<evidence type="ECO:0000256" key="13">
    <source>
        <dbReference type="SAM" id="Phobius"/>
    </source>
</evidence>
<evidence type="ECO:0000256" key="8">
    <source>
        <dbReference type="ARBA" id="ARBA00023128"/>
    </source>
</evidence>
<keyword evidence="6" id="KW-0999">Mitochondrion inner membrane</keyword>
<dbReference type="InterPro" id="IPR051028">
    <property type="entry name" value="Mito_Solute_Carrier"/>
</dbReference>
<dbReference type="PANTHER" id="PTHR45678:SF5">
    <property type="entry name" value="AT03939P-RELATED"/>
    <property type="match status" value="1"/>
</dbReference>
<keyword evidence="4 10" id="KW-0812">Transmembrane</keyword>
<sequence length="369" mass="39506">MALDKKSQFPLFSKILNGGIAGIVGVSIVYPIDLVKTRLQNQNSSTGEKQYKNMLDCFKKSYKASGYLGMYRGSAVNILLVTPEKAIKLTANDAFRYILLDKQGKLTLPREMIAGGTAGLCQTVITTPMELLKIKMQLSAQQSTSGPRASALRLASELISSQGNLNLGFRGLYRGCLSTIMRDVSFSIIYFPLFAHLKSLGSHQQGTDLVTCDAPFYWSFISGCAAGGFAAVAVNPIDVVKTRLQAQGQSKEIPGGGKGTPGPSSVLMKPHTQSRDTHQLAFLNASGEAKGGGVARSLHQPSGAVPGAEVPRYHGMGDAVVRIFREEGFRAFFKGGGCRVLVIAPLFGIAQTVYYLGVGEYLLGVNTPK</sequence>